<name>A0A0B3SL08_9RHOB</name>
<accession>A0A0B3SL08</accession>
<dbReference type="RefSeq" id="WP_043145012.1">
    <property type="nucleotide sequence ID" value="NZ_JSUQ01000019.1"/>
</dbReference>
<reference evidence="3 4" key="1">
    <citation type="submission" date="2014-10" db="EMBL/GenBank/DDBJ databases">
        <title>Genome sequence of Ponticoccus sp. strain UMTAT08 isolated from clonal culture of toxic dinoflagellate Alexandrium tamiyavanichii.</title>
        <authorList>
            <person name="Gan H.Y."/>
            <person name="Muhd D.-D."/>
            <person name="Mohd Noor M.E."/>
            <person name="Yeong Y.S."/>
            <person name="Usup G."/>
        </authorList>
    </citation>
    <scope>NUCLEOTIDE SEQUENCE [LARGE SCALE GENOMIC DNA]</scope>
    <source>
        <strain evidence="3 4">UMTAT08</strain>
    </source>
</reference>
<dbReference type="EMBL" id="JSUQ01000019">
    <property type="protein sequence ID" value="KHQ51244.1"/>
    <property type="molecule type" value="Genomic_DNA"/>
</dbReference>
<dbReference type="Proteomes" id="UP000030960">
    <property type="component" value="Unassembled WGS sequence"/>
</dbReference>
<dbReference type="InterPro" id="IPR005021">
    <property type="entry name" value="Terminase_largesu-like"/>
</dbReference>
<dbReference type="InterPro" id="IPR027417">
    <property type="entry name" value="P-loop_NTPase"/>
</dbReference>
<comment type="caution">
    <text evidence="3">The sequence shown here is derived from an EMBL/GenBank/DDBJ whole genome shotgun (WGS) entry which is preliminary data.</text>
</comment>
<evidence type="ECO:0000313" key="3">
    <source>
        <dbReference type="EMBL" id="KHQ51244.1"/>
    </source>
</evidence>
<dbReference type="Pfam" id="PF03354">
    <property type="entry name" value="TerL_ATPase"/>
    <property type="match status" value="1"/>
</dbReference>
<dbReference type="OrthoDB" id="9760250at2"/>
<protein>
    <submittedName>
        <fullName evidence="3">Putative Phage-related terminase</fullName>
    </submittedName>
</protein>
<evidence type="ECO:0000259" key="1">
    <source>
        <dbReference type="Pfam" id="PF03354"/>
    </source>
</evidence>
<dbReference type="InterPro" id="IPR046461">
    <property type="entry name" value="TerL_ATPase"/>
</dbReference>
<proteinExistence type="predicted"/>
<feature type="domain" description="Terminase large subunit-like endonuclease" evidence="2">
    <location>
        <begin position="457"/>
        <end position="558"/>
    </location>
</feature>
<dbReference type="Pfam" id="PF20441">
    <property type="entry name" value="TerL_nuclease"/>
    <property type="match status" value="1"/>
</dbReference>
<dbReference type="PANTHER" id="PTHR41287:SF1">
    <property type="entry name" value="PROTEIN YMFN"/>
    <property type="match status" value="1"/>
</dbReference>
<dbReference type="PANTHER" id="PTHR41287">
    <property type="match status" value="1"/>
</dbReference>
<evidence type="ECO:0000313" key="4">
    <source>
        <dbReference type="Proteomes" id="UP000030960"/>
    </source>
</evidence>
<dbReference type="AlphaFoldDB" id="A0A0B3SL08"/>
<dbReference type="InterPro" id="IPR046462">
    <property type="entry name" value="TerL_nuclease"/>
</dbReference>
<dbReference type="PATRIC" id="fig|1515334.3.peg.4308"/>
<dbReference type="Gene3D" id="3.40.50.300">
    <property type="entry name" value="P-loop containing nucleotide triphosphate hydrolases"/>
    <property type="match status" value="1"/>
</dbReference>
<evidence type="ECO:0000259" key="2">
    <source>
        <dbReference type="Pfam" id="PF20441"/>
    </source>
</evidence>
<sequence>MAAQVEGGAWSTAVPDWEERLLEGRSLVPDLPLFEASAEKALRIFKRLKVPDLYGTPTYGEVCEEWVFDFVRAVFGSYDPETRKRMISEFFLLIPKKNGKSAIAAAIIVTAAILNDRPENELILIAPTQKIAGIAFKQAMGIIKLDPVLGGPDGFGREGGIFKTDKNKHEITHQVTGAVIRILSADGDVVTGSKAAFILVDESHVLLAKAKAADIMIELRGGLASRPEGFLLQITTQSKDRPTGEFEKQLNTARAVRDGTLDQPLLAVLYELPQAMAEKEAWRDPATWGLVNPNLGVSVDEGFLLNAFRKAEDEGIEAVAKFASQHLNVQVGLGLKSGRWLGADYWLGAKREEITLEHILETSEVLVGGLDGGGLDDLLGFALIGRHAKTKRWQAWARAWADRAVLGLRPKIKPELEELEASGDLILVDSLEDANLEIAALCRRIYDLGLFPEKAGLGFDAYGVSAILDALEAEGLDGEHVVAVGQGYKLKGAIQSAPVMLKNGRLVHGGQRLMTWCVGNARVRATTAAVMMDKSEAGSAKIDPVIALLNAFQLMAMHPQAAPRRDLSDVINNMVVHA</sequence>
<dbReference type="GO" id="GO:0004519">
    <property type="term" value="F:endonuclease activity"/>
    <property type="evidence" value="ECO:0007669"/>
    <property type="project" value="InterPro"/>
</dbReference>
<feature type="domain" description="Terminase large subunit-like ATPase" evidence="1">
    <location>
        <begin position="73"/>
        <end position="242"/>
    </location>
</feature>
<organism evidence="3 4">
    <name type="scientific">Mameliella alba</name>
    <dbReference type="NCBI Taxonomy" id="561184"/>
    <lineage>
        <taxon>Bacteria</taxon>
        <taxon>Pseudomonadati</taxon>
        <taxon>Pseudomonadota</taxon>
        <taxon>Alphaproteobacteria</taxon>
        <taxon>Rhodobacterales</taxon>
        <taxon>Roseobacteraceae</taxon>
        <taxon>Mameliella</taxon>
    </lineage>
</organism>
<gene>
    <name evidence="3" type="ORF">OA50_04277</name>
</gene>
<keyword evidence="4" id="KW-1185">Reference proteome</keyword>